<dbReference type="AlphaFoldDB" id="F4S228"/>
<feature type="compositionally biased region" description="Low complexity" evidence="1">
    <location>
        <begin position="652"/>
        <end position="666"/>
    </location>
</feature>
<dbReference type="RefSeq" id="XP_007415435.1">
    <property type="nucleotide sequence ID" value="XM_007415373.1"/>
</dbReference>
<feature type="region of interest" description="Disordered" evidence="1">
    <location>
        <begin position="1"/>
        <end position="183"/>
    </location>
</feature>
<accession>F4S228</accession>
<feature type="region of interest" description="Disordered" evidence="1">
    <location>
        <begin position="635"/>
        <end position="727"/>
    </location>
</feature>
<name>F4S228_MELLP</name>
<feature type="compositionally biased region" description="Polar residues" evidence="1">
    <location>
        <begin position="673"/>
        <end position="711"/>
    </location>
</feature>
<dbReference type="HOGENOM" id="CLU_022998_0_0_1"/>
<dbReference type="InParanoid" id="F4S228"/>
<gene>
    <name evidence="2" type="ORF">MELLADRAFT_92585</name>
</gene>
<feature type="compositionally biased region" description="Basic and acidic residues" evidence="1">
    <location>
        <begin position="202"/>
        <end position="219"/>
    </location>
</feature>
<organism evidence="3">
    <name type="scientific">Melampsora larici-populina (strain 98AG31 / pathotype 3-4-7)</name>
    <name type="common">Poplar leaf rust fungus</name>
    <dbReference type="NCBI Taxonomy" id="747676"/>
    <lineage>
        <taxon>Eukaryota</taxon>
        <taxon>Fungi</taxon>
        <taxon>Dikarya</taxon>
        <taxon>Basidiomycota</taxon>
        <taxon>Pucciniomycotina</taxon>
        <taxon>Pucciniomycetes</taxon>
        <taxon>Pucciniales</taxon>
        <taxon>Melampsoraceae</taxon>
        <taxon>Melampsora</taxon>
    </lineage>
</organism>
<feature type="region of interest" description="Disordered" evidence="1">
    <location>
        <begin position="195"/>
        <end position="261"/>
    </location>
</feature>
<sequence>MYNSSNNFDFNRSAWPASSPSWPPGHNPNQTRLNSGPAYGALQSQSLQARTTDAQQSRPPYNSSLTPSYYSTQPAGSFHTQAPHQSSQTHVSQLSPLSPGYLHPQARYESPGDFQTHTQIHGTYDLGHSTQEDRRLSLSFSSSDASRPSTVGHGVQQSQVRANLQQSTPSSHAQRGRLSGNSHLYNTYNTDFANPESCETDIQPHPRNETSTRLNEGRPDTLSTSQLRPTVLPSKRAKKNARNRSNLENNQLPSTAGPTLPTPTLTLAAAKAAETRALVNNFLPKSLLGVPSKSTPELPIMTSDKMMSKTSAELRILSVEHCKGSTVPPALQSYFMCLYDDFDKALAINCINNQVSVDAVQKLWGQKVVRKGPNSWQKFQATAQGKEEYRNQKGVANGRASTSLSALWNTKTQAEKDAFKSQNQSTSLINTTADTDSSLPPSGLSTTTRAKNMSLLGARAAVSDFMIRWQLEANDMAATYRGDFVIIGVSTYLGDEAYQIVRATPRASMWIDNDKKCNPQTHVAAQFQSYVTGTAAGLLNSNKGKVDKRTECREALSNLISTRTKGAAKKWWWKDCEAKLLNLGYFVNLASNSKSQASDLMQESNQLTPAQARDILSDIADNNIQILQIEAFSAQNPKRKRVNPADDSLPANNDNTPPTPNTNTPPGDITAGNIASVNSTDPSDNTGTADRLDNTSLNADVNNIPPISNISGEKDDTSMNVPLTGLT</sequence>
<evidence type="ECO:0000256" key="1">
    <source>
        <dbReference type="SAM" id="MobiDB-lite"/>
    </source>
</evidence>
<feature type="compositionally biased region" description="Low complexity" evidence="1">
    <location>
        <begin position="252"/>
        <end position="261"/>
    </location>
</feature>
<dbReference type="VEuPathDB" id="FungiDB:MELLADRAFT_92585"/>
<dbReference type="OrthoDB" id="2507141at2759"/>
<feature type="compositionally biased region" description="Polar residues" evidence="1">
    <location>
        <begin position="1"/>
        <end position="10"/>
    </location>
</feature>
<feature type="compositionally biased region" description="Polar residues" evidence="1">
    <location>
        <begin position="42"/>
        <end position="96"/>
    </location>
</feature>
<protein>
    <submittedName>
        <fullName evidence="2">Uncharacterized protein</fullName>
    </submittedName>
</protein>
<proteinExistence type="predicted"/>
<dbReference type="EMBL" id="GL883139">
    <property type="protein sequence ID" value="EGG01334.1"/>
    <property type="molecule type" value="Genomic_DNA"/>
</dbReference>
<feature type="compositionally biased region" description="Polar residues" evidence="1">
    <location>
        <begin position="718"/>
        <end position="727"/>
    </location>
</feature>
<feature type="compositionally biased region" description="Polar residues" evidence="1">
    <location>
        <begin position="155"/>
        <end position="183"/>
    </location>
</feature>
<reference evidence="3" key="1">
    <citation type="journal article" date="2011" name="Proc. Natl. Acad. Sci. U.S.A.">
        <title>Obligate biotrophy features unraveled by the genomic analysis of rust fungi.</title>
        <authorList>
            <person name="Duplessis S."/>
            <person name="Cuomo C.A."/>
            <person name="Lin Y.-C."/>
            <person name="Aerts A."/>
            <person name="Tisserant E."/>
            <person name="Veneault-Fourrey C."/>
            <person name="Joly D.L."/>
            <person name="Hacquard S."/>
            <person name="Amselem J."/>
            <person name="Cantarel B.L."/>
            <person name="Chiu R."/>
            <person name="Coutinho P.M."/>
            <person name="Feau N."/>
            <person name="Field M."/>
            <person name="Frey P."/>
            <person name="Gelhaye E."/>
            <person name="Goldberg J."/>
            <person name="Grabherr M.G."/>
            <person name="Kodira C.D."/>
            <person name="Kohler A."/>
            <person name="Kuees U."/>
            <person name="Lindquist E.A."/>
            <person name="Lucas S.M."/>
            <person name="Mago R."/>
            <person name="Mauceli E."/>
            <person name="Morin E."/>
            <person name="Murat C."/>
            <person name="Pangilinan J.L."/>
            <person name="Park R."/>
            <person name="Pearson M."/>
            <person name="Quesneville H."/>
            <person name="Rouhier N."/>
            <person name="Sakthikumar S."/>
            <person name="Salamov A.A."/>
            <person name="Schmutz J."/>
            <person name="Selles B."/>
            <person name="Shapiro H."/>
            <person name="Tanguay P."/>
            <person name="Tuskan G.A."/>
            <person name="Henrissat B."/>
            <person name="Van de Peer Y."/>
            <person name="Rouze P."/>
            <person name="Ellis J.G."/>
            <person name="Dodds P.N."/>
            <person name="Schein J.E."/>
            <person name="Zhong S."/>
            <person name="Hamelin R.C."/>
            <person name="Grigoriev I.V."/>
            <person name="Szabo L.J."/>
            <person name="Martin F."/>
        </authorList>
    </citation>
    <scope>NUCLEOTIDE SEQUENCE [LARGE SCALE GENOMIC DNA]</scope>
    <source>
        <strain evidence="3">98AG31 / pathotype 3-4-7</strain>
    </source>
</reference>
<evidence type="ECO:0000313" key="2">
    <source>
        <dbReference type="EMBL" id="EGG01334.1"/>
    </source>
</evidence>
<evidence type="ECO:0000313" key="3">
    <source>
        <dbReference type="Proteomes" id="UP000001072"/>
    </source>
</evidence>
<feature type="compositionally biased region" description="Low complexity" evidence="1">
    <location>
        <begin position="137"/>
        <end position="149"/>
    </location>
</feature>
<keyword evidence="3" id="KW-1185">Reference proteome</keyword>
<dbReference type="Proteomes" id="UP000001072">
    <property type="component" value="Unassembled WGS sequence"/>
</dbReference>
<dbReference type="GeneID" id="18936300"/>
<dbReference type="KEGG" id="mlr:MELLADRAFT_92585"/>